<feature type="transmembrane region" description="Helical" evidence="1">
    <location>
        <begin position="57"/>
        <end position="77"/>
    </location>
</feature>
<dbReference type="InterPro" id="IPR021257">
    <property type="entry name" value="DUF2809"/>
</dbReference>
<dbReference type="Pfam" id="PF10990">
    <property type="entry name" value="DUF2809"/>
    <property type="match status" value="1"/>
</dbReference>
<name>A0ABW3CWL5_9FLAO</name>
<proteinExistence type="predicted"/>
<organism evidence="2 3">
    <name type="scientific">Sungkyunkwania multivorans</name>
    <dbReference type="NCBI Taxonomy" id="1173618"/>
    <lineage>
        <taxon>Bacteria</taxon>
        <taxon>Pseudomonadati</taxon>
        <taxon>Bacteroidota</taxon>
        <taxon>Flavobacteriia</taxon>
        <taxon>Flavobacteriales</taxon>
        <taxon>Flavobacteriaceae</taxon>
        <taxon>Sungkyunkwania</taxon>
    </lineage>
</organism>
<evidence type="ECO:0000256" key="1">
    <source>
        <dbReference type="SAM" id="Phobius"/>
    </source>
</evidence>
<evidence type="ECO:0000313" key="2">
    <source>
        <dbReference type="EMBL" id="MFD0861244.1"/>
    </source>
</evidence>
<keyword evidence="3" id="KW-1185">Reference proteome</keyword>
<dbReference type="Proteomes" id="UP001596978">
    <property type="component" value="Unassembled WGS sequence"/>
</dbReference>
<sequence>MKFRLSIKYILLTVVLFLVEVLIARYGSGFLRHFIGDVLVVILIYAAIRSFLESKNVLLLILGIFVFACTIEGLQLFDLPKILGIEDNKVASIVLGNTFDWMDILAYALGCISIISMERFLTNVRNR</sequence>
<keyword evidence="1" id="KW-1133">Transmembrane helix</keyword>
<feature type="transmembrane region" description="Helical" evidence="1">
    <location>
        <begin position="104"/>
        <end position="121"/>
    </location>
</feature>
<comment type="caution">
    <text evidence="2">The sequence shown here is derived from an EMBL/GenBank/DDBJ whole genome shotgun (WGS) entry which is preliminary data.</text>
</comment>
<accession>A0ABW3CWL5</accession>
<feature type="transmembrane region" description="Helical" evidence="1">
    <location>
        <begin position="30"/>
        <end position="48"/>
    </location>
</feature>
<dbReference type="RefSeq" id="WP_386403894.1">
    <property type="nucleotide sequence ID" value="NZ_JBHTJH010000004.1"/>
</dbReference>
<protein>
    <submittedName>
        <fullName evidence="2">DUF2809 domain-containing protein</fullName>
    </submittedName>
</protein>
<gene>
    <name evidence="2" type="ORF">ACFQ1M_03425</name>
</gene>
<reference evidence="3" key="1">
    <citation type="journal article" date="2019" name="Int. J. Syst. Evol. Microbiol.">
        <title>The Global Catalogue of Microorganisms (GCM) 10K type strain sequencing project: providing services to taxonomists for standard genome sequencing and annotation.</title>
        <authorList>
            <consortium name="The Broad Institute Genomics Platform"/>
            <consortium name="The Broad Institute Genome Sequencing Center for Infectious Disease"/>
            <person name="Wu L."/>
            <person name="Ma J."/>
        </authorList>
    </citation>
    <scope>NUCLEOTIDE SEQUENCE [LARGE SCALE GENOMIC DNA]</scope>
    <source>
        <strain evidence="3">CCUG 62952</strain>
    </source>
</reference>
<dbReference type="EMBL" id="JBHTJH010000004">
    <property type="protein sequence ID" value="MFD0861244.1"/>
    <property type="molecule type" value="Genomic_DNA"/>
</dbReference>
<evidence type="ECO:0000313" key="3">
    <source>
        <dbReference type="Proteomes" id="UP001596978"/>
    </source>
</evidence>
<feature type="transmembrane region" description="Helical" evidence="1">
    <location>
        <begin position="7"/>
        <end position="24"/>
    </location>
</feature>
<keyword evidence="1" id="KW-0812">Transmembrane</keyword>
<keyword evidence="1" id="KW-0472">Membrane</keyword>